<dbReference type="InterPro" id="IPR007452">
    <property type="entry name" value="TamB_C"/>
</dbReference>
<feature type="transmembrane region" description="Helical" evidence="6">
    <location>
        <begin position="12"/>
        <end position="34"/>
    </location>
</feature>
<comment type="caution">
    <text evidence="8">The sequence shown here is derived from an EMBL/GenBank/DDBJ whole genome shotgun (WGS) entry which is preliminary data.</text>
</comment>
<evidence type="ECO:0000313" key="9">
    <source>
        <dbReference type="EMBL" id="OXA88778.1"/>
    </source>
</evidence>
<dbReference type="Proteomes" id="UP000198424">
    <property type="component" value="Unassembled WGS sequence"/>
</dbReference>
<evidence type="ECO:0000256" key="6">
    <source>
        <dbReference type="SAM" id="Phobius"/>
    </source>
</evidence>
<sequence>MNKKRISFLKKILRVLLWCVITIVTLLLLIIILIQVPAVQNFAKDKAITYLQKKIRTKVALDRIAINFPKEIVLEGFYFEDQKKDTLLSGKRLEVDIDLFKLIDSEVEINSISLENTTANISRNKDGIFNFDYIIAAFASKEPEPVDPNSKPFKISVVKINLDKINLKFKDDLSKNDVRVKLANFQTEFKKIDLDKMDFDIPNIDLNGLKLVLNQDLVEKIAETSVKTVDTISKSPDFNLKLNKINLSKIDISYDNKDSKLASGITLGQLQLLVNKLDLNNQMLDFDSFKLKDLKGNLQLGVKEKQIKTPDLDSTAIPQAGWKLKLKSADIQNIAFKYDDMQSKPVKKGIDYGHLNLDNFNIKTEKLYYANDTISGSVKSFTVNEKSGLEIQTFTTDFFYGPKNAYLDNLYLKTPQTLLQKNIKVAYPSIAAVTKNIDNLSLDANLSQTKIGFKDILLFVPDLQNTNPFKSNPNAVLSINARVSGKVKNLAIQQFEMSGIGTTKVSISGKITGMPDAQKAYYDLDIKNFVSSSKDVISFVPAGTIPNNIQLPSQFNLKGKFKGSVNNFKTNLALNSSFGNAKVDALFDQRIKKSEQYDATISFSEFDLGKLIKNDSLGKITLKAKVKGKGLDPKTAQAHLDGIVQKAVFNKYTYRDLTLKGEIAKGAFAINSGIKDPNLNFGLVANGRFDDKYPAVKLKLNLDIADLEKLNLHAGPMKIRGNVDADIANSNPDFLNGKVFLSNIQVLKEAQPIVLDSIKILAYADKEKNNIKVISQFLKAEVDGKYKLTTLSAALKKSLSKYMDLQVPKAKGELDEQRLTFNLSVDSDPLLFQLVPKLKGLEPIKITGKYNNVVDSLEIKGTIPKVIYDTNTISDGKINIEAKENALEYQVSVAPVESGDFKIPYVGLSGKIENNILEYALQIKDKEDKEQYFIKGELLHENAKNTIKFDPDNFVLNYDKWNLDQENCIEFGDKRLYINKFFLSNSGNELKIQSQNEGKNAPLQIDFVNFKIGTILNMVKKDELLMQGLINGSVLAENVMTKPTFTSDLKIDDFIFKGEPVGDIGIKVDNKVNNLLAANVTLSKQGNDVSLTGNYKIDDSTFDFDIAINHLNIKSIQGFSMGNVTDGSGYLSGKFKIIGNADLPKVNGELDFNDAAFRVTKFNSKFNITNEKIKFENEAIVFDNFSVYDENKNELFVNGAINSKDFRNYGFALTIKADQFRAIHSTEADNDLFYGDLSLDANLNIKGTLDNPVVGGNIKINEDTKFTVVMPQSDPSIADREGIVEFVDEDNLLLKQTAAMESKLNQSQLIGMDVSVAISIDKKAELTLVIDKGNGDYLRLLGEADLIGGIDPSGKTTLTGKYEFSEGAYEMSFNMIRRKFDIQKGSYIIWNGEPTMANLNLTAIYKVNTAPIDLLGNQLGTMNAAEKNTYKQKIPFQTLLKMNGELMKPEISFDIVLPDGNYDVSSDIVNASQTKLQQLRQDPSELNKQVFALLLLNRFVGENPFASESGGMSAESMARQSVSKILSDQLNNLAGDLISGIQLEFDLESTDDYTSGSRQNKTDLNVGVSKKLLNDRLKVTIGSSFGLEGQDNNEQDTNIAGDVAIDYQLTKDGRYMVRAYRKNQYQVAVEGQVVETGVAFIITMNYNKFRELFHRSEKEKELLKKEKIRKEKDKQKEKEEKEKEELDNEQEQKT</sequence>
<feature type="region of interest" description="Disordered" evidence="5">
    <location>
        <begin position="1663"/>
        <end position="1694"/>
    </location>
</feature>
<evidence type="ECO:0000313" key="8">
    <source>
        <dbReference type="EMBL" id="KFF18806.1"/>
    </source>
</evidence>
<organism evidence="8 10">
    <name type="scientific">Flavobacterium hydatis</name>
    <name type="common">Cytophaga aquatilis</name>
    <dbReference type="NCBI Taxonomy" id="991"/>
    <lineage>
        <taxon>Bacteria</taxon>
        <taxon>Pseudomonadati</taxon>
        <taxon>Bacteroidota</taxon>
        <taxon>Flavobacteriia</taxon>
        <taxon>Flavobacteriales</taxon>
        <taxon>Flavobacteriaceae</taxon>
        <taxon>Flavobacterium</taxon>
    </lineage>
</organism>
<evidence type="ECO:0000313" key="10">
    <source>
        <dbReference type="Proteomes" id="UP000028712"/>
    </source>
</evidence>
<dbReference type="OrthoDB" id="9811276at2"/>
<dbReference type="Pfam" id="PF05359">
    <property type="entry name" value="DUF748"/>
    <property type="match status" value="1"/>
</dbReference>
<evidence type="ECO:0000256" key="3">
    <source>
        <dbReference type="ARBA" id="ARBA00022989"/>
    </source>
</evidence>
<evidence type="ECO:0000256" key="4">
    <source>
        <dbReference type="ARBA" id="ARBA00023136"/>
    </source>
</evidence>
<dbReference type="RefSeq" id="WP_035619305.1">
    <property type="nucleotide sequence ID" value="NZ_JBEWQG010000002.1"/>
</dbReference>
<dbReference type="InterPro" id="IPR008023">
    <property type="entry name" value="DUF748"/>
</dbReference>
<dbReference type="Pfam" id="PF04357">
    <property type="entry name" value="TamB"/>
    <property type="match status" value="1"/>
</dbReference>
<evidence type="ECO:0000256" key="2">
    <source>
        <dbReference type="ARBA" id="ARBA00022692"/>
    </source>
</evidence>
<dbReference type="EMBL" id="MUGY01000032">
    <property type="protein sequence ID" value="OXA88778.1"/>
    <property type="molecule type" value="Genomic_DNA"/>
</dbReference>
<dbReference type="eggNOG" id="COG2911">
    <property type="taxonomic scope" value="Bacteria"/>
</dbReference>
<keyword evidence="3 6" id="KW-1133">Transmembrane helix</keyword>
<proteinExistence type="predicted"/>
<keyword evidence="4 6" id="KW-0472">Membrane</keyword>
<dbReference type="PANTHER" id="PTHR36985">
    <property type="entry name" value="TRANSLOCATION AND ASSEMBLY MODULE SUBUNIT TAMB"/>
    <property type="match status" value="1"/>
</dbReference>
<keyword evidence="11" id="KW-1185">Reference proteome</keyword>
<dbReference type="GO" id="GO:0005886">
    <property type="term" value="C:plasma membrane"/>
    <property type="evidence" value="ECO:0007669"/>
    <property type="project" value="InterPro"/>
</dbReference>
<dbReference type="GO" id="GO:0009306">
    <property type="term" value="P:protein secretion"/>
    <property type="evidence" value="ECO:0007669"/>
    <property type="project" value="InterPro"/>
</dbReference>
<evidence type="ECO:0000256" key="1">
    <source>
        <dbReference type="ARBA" id="ARBA00004167"/>
    </source>
</evidence>
<feature type="domain" description="Translocation and assembly module TamB C-terminal" evidence="7">
    <location>
        <begin position="1187"/>
        <end position="1628"/>
    </location>
</feature>
<reference evidence="8 10" key="1">
    <citation type="submission" date="2014-07" db="EMBL/GenBank/DDBJ databases">
        <title>Genome of Flavobacterium hydatis DSM 2063.</title>
        <authorList>
            <person name="Pipes S.E."/>
            <person name="Stropko S.J."/>
            <person name="Newman J.D."/>
        </authorList>
    </citation>
    <scope>NUCLEOTIDE SEQUENCE [LARGE SCALE GENOMIC DNA]</scope>
    <source>
        <strain evidence="8 10">DSM 2063</strain>
    </source>
</reference>
<accession>A0A086AQ42</accession>
<dbReference type="EMBL" id="JPRM01000005">
    <property type="protein sequence ID" value="KFF18806.1"/>
    <property type="molecule type" value="Genomic_DNA"/>
</dbReference>
<protein>
    <submittedName>
        <fullName evidence="9">Translocation/assembly module TamB</fullName>
    </submittedName>
</protein>
<dbReference type="STRING" id="991.IW20_04355"/>
<comment type="subcellular location">
    <subcellularLocation>
        <location evidence="1">Membrane</location>
        <topology evidence="1">Single-pass membrane protein</topology>
    </subcellularLocation>
</comment>
<evidence type="ECO:0000259" key="7">
    <source>
        <dbReference type="Pfam" id="PF04357"/>
    </source>
</evidence>
<gene>
    <name evidence="9" type="ORF">B0A62_21280</name>
    <name evidence="8" type="ORF">IW20_04355</name>
</gene>
<evidence type="ECO:0000256" key="5">
    <source>
        <dbReference type="SAM" id="MobiDB-lite"/>
    </source>
</evidence>
<dbReference type="Proteomes" id="UP000028712">
    <property type="component" value="Unassembled WGS sequence"/>
</dbReference>
<reference evidence="9 11" key="2">
    <citation type="submission" date="2016-11" db="EMBL/GenBank/DDBJ databases">
        <title>Whole genomes of Flavobacteriaceae.</title>
        <authorList>
            <person name="Stine C."/>
            <person name="Li C."/>
            <person name="Tadesse D."/>
        </authorList>
    </citation>
    <scope>NUCLEOTIDE SEQUENCE [LARGE SCALE GENOMIC DNA]</scope>
    <source>
        <strain evidence="9 11">ATCC 29551</strain>
    </source>
</reference>
<dbReference type="PANTHER" id="PTHR36985:SF1">
    <property type="entry name" value="TRANSLOCATION AND ASSEMBLY MODULE SUBUNIT TAMB"/>
    <property type="match status" value="1"/>
</dbReference>
<name>A0A086AQ42_FLAHY</name>
<keyword evidence="2 6" id="KW-0812">Transmembrane</keyword>
<evidence type="ECO:0000313" key="11">
    <source>
        <dbReference type="Proteomes" id="UP000198424"/>
    </source>
</evidence>